<dbReference type="InterPro" id="IPR027443">
    <property type="entry name" value="IPNS-like_sf"/>
</dbReference>
<dbReference type="HOGENOM" id="CLU_011148_1_0_4"/>
<dbReference type="PANTHER" id="PTHR30613:SF1">
    <property type="entry name" value="DUF1479 DOMAIN PROTEIN (AFU_ORTHOLOGUE AFUA_5G09280)"/>
    <property type="match status" value="1"/>
</dbReference>
<evidence type="ECO:0000313" key="1">
    <source>
        <dbReference type="EMBL" id="ADN60531.1"/>
    </source>
</evidence>
<dbReference type="Pfam" id="PF07350">
    <property type="entry name" value="Gig2-like"/>
    <property type="match status" value="1"/>
</dbReference>
<dbReference type="Gene3D" id="2.60.120.330">
    <property type="entry name" value="B-lactam Antibiotic, Isopenicillin N Synthase, Chain"/>
    <property type="match status" value="1"/>
</dbReference>
<accession>E1TGP4</accession>
<dbReference type="OrthoDB" id="5620327at2"/>
<proteinExistence type="predicted"/>
<sequence>MPLVIDNIPEAIRTTKRALRAALPTYKQVFDEVEGAIREQIDAIHRDRAQGRDAIPVFDYASVASGSVDPATIAAIKARGACVVRGVFDRQQASDWNDEISDYLVRNDLDARLAHRAEDKYFGNLSSSRPQIYGVYWSKPQTAARQSEQLTNTRVFLNRLWKSESEGRRHFDPERVPVYADRIRRRPPGSESLGLSPHVDGGSVERWLDPNFQKVYRHVLSGNWRAYDPFDAAYRPDVQEIPSPAVCSMFRTFQGWTALTPQGPGDGTLQLVPIANVMAYIILRALQNDVLDDELCGAQAARALSIKAEWHGLLLEAVTPIPHMQPGDAVFWHSDVVHSVEDAHRGKGYSNVMYIASAPWCAKNEAYLTRQLPSFLRGESPPDFPADHFETDFAGRAQESDLTALGRAQLGFELPRQAVRQARR</sequence>
<protein>
    <submittedName>
        <fullName evidence="1">Uncharacterized protein</fullName>
    </submittedName>
</protein>
<organism evidence="1">
    <name type="scientific">Burkholderia sp. (strain CCGE1003)</name>
    <dbReference type="NCBI Taxonomy" id="640512"/>
    <lineage>
        <taxon>Bacteria</taxon>
        <taxon>Pseudomonadati</taxon>
        <taxon>Pseudomonadota</taxon>
        <taxon>Betaproteobacteria</taxon>
        <taxon>Burkholderiales</taxon>
        <taxon>Burkholderiaceae</taxon>
        <taxon>Burkholderia</taxon>
    </lineage>
</organism>
<dbReference type="InterPro" id="IPR010856">
    <property type="entry name" value="Gig2-like"/>
</dbReference>
<reference evidence="1" key="1">
    <citation type="submission" date="2010-09" db="EMBL/GenBank/DDBJ databases">
        <title>Complete sequence of chromosome2 of Burkholderia sp. CCGE1003.</title>
        <authorList>
            <consortium name="US DOE Joint Genome Institute"/>
            <person name="Lucas S."/>
            <person name="Copeland A."/>
            <person name="Lapidus A."/>
            <person name="Cheng J.-F."/>
            <person name="Bruce D."/>
            <person name="Goodwin L."/>
            <person name="Pitluck S."/>
            <person name="Daligault H."/>
            <person name="Davenport K."/>
            <person name="Detter J.C."/>
            <person name="Han C."/>
            <person name="Tapia R."/>
            <person name="Land M."/>
            <person name="Hauser L."/>
            <person name="Jeffries C."/>
            <person name="Kyrpides N."/>
            <person name="Ivanova N."/>
            <person name="Ovchinnikova G."/>
            <person name="Martinez-Romero E."/>
            <person name="Rogel M.A."/>
            <person name="Auchtung J."/>
            <person name="Tiedje J.M."/>
            <person name="Woyke T."/>
        </authorList>
    </citation>
    <scope>NUCLEOTIDE SEQUENCE</scope>
    <source>
        <strain evidence="1">CCGE1003</strain>
    </source>
</reference>
<dbReference type="PANTHER" id="PTHR30613">
    <property type="entry name" value="UNCHARACTERIZED PROTEIN YBIU-RELATED"/>
    <property type="match status" value="1"/>
</dbReference>
<name>E1TGP4_BURSG</name>
<dbReference type="AlphaFoldDB" id="E1TGP4"/>
<dbReference type="eggNOG" id="ENOG502Z7SR">
    <property type="taxonomic scope" value="Bacteria"/>
</dbReference>
<dbReference type="SUPFAM" id="SSF51197">
    <property type="entry name" value="Clavaminate synthase-like"/>
    <property type="match status" value="1"/>
</dbReference>
<gene>
    <name evidence="1" type="ordered locus">BC1003_4599</name>
</gene>
<dbReference type="KEGG" id="bgf:BC1003_4599"/>
<dbReference type="EMBL" id="CP002218">
    <property type="protein sequence ID" value="ADN60531.1"/>
    <property type="molecule type" value="Genomic_DNA"/>
</dbReference>
<dbReference type="STRING" id="640512.BC1003_4599"/>